<protein>
    <submittedName>
        <fullName evidence="2">Uncharacterized protein</fullName>
    </submittedName>
</protein>
<dbReference type="EMBL" id="FOHT01000048">
    <property type="protein sequence ID" value="SEU11494.1"/>
    <property type="molecule type" value="Genomic_DNA"/>
</dbReference>
<dbReference type="OrthoDB" id="1115578at2"/>
<keyword evidence="3" id="KW-1185">Reference proteome</keyword>
<dbReference type="Proteomes" id="UP000181981">
    <property type="component" value="Unassembled WGS sequence"/>
</dbReference>
<proteinExistence type="predicted"/>
<sequence>MANTEDYNAKLAEIEAIPNEEVKDPGMPVDVALQEAENLYHWSLDDTEKLGVVGIRRTQIEDLPVRAGACREAQSIWNKDFRSQQQAQEEWAEQAPLAYEFKTDLLASMRFAYRKNDALLSRVSAIADGSGHADMIQDLNDIAVLGRENPDPLTAISFDLAQLDEAATLADTLADLLAEANGDKADPNESKIVRDKAYLHMKELVDEIREAGKYVFRKDPKRLKGYSSDYWRKIHRKQKNNDEDADS</sequence>
<dbReference type="RefSeq" id="WP_038557417.1">
    <property type="nucleotide sequence ID" value="NZ_FOHT01000048.1"/>
</dbReference>
<evidence type="ECO:0000313" key="1">
    <source>
        <dbReference type="EMBL" id="AHW59572.1"/>
    </source>
</evidence>
<evidence type="ECO:0000313" key="3">
    <source>
        <dbReference type="Proteomes" id="UP000023772"/>
    </source>
</evidence>
<dbReference type="eggNOG" id="ENOG5030U7G">
    <property type="taxonomic scope" value="Bacteria"/>
</dbReference>
<dbReference type="EMBL" id="CP007451">
    <property type="protein sequence ID" value="AHW59572.1"/>
    <property type="molecule type" value="Genomic_DNA"/>
</dbReference>
<evidence type="ECO:0000313" key="2">
    <source>
        <dbReference type="EMBL" id="SEU11494.1"/>
    </source>
</evidence>
<name>X5DGJ8_9BACT</name>
<accession>X5DGJ8</accession>
<evidence type="ECO:0000313" key="4">
    <source>
        <dbReference type="Proteomes" id="UP000181981"/>
    </source>
</evidence>
<gene>
    <name evidence="1" type="ORF">FH5T_08095</name>
    <name evidence="2" type="ORF">SAMN05444285_1481</name>
</gene>
<organism evidence="2 4">
    <name type="scientific">Draconibacterium orientale</name>
    <dbReference type="NCBI Taxonomy" id="1168034"/>
    <lineage>
        <taxon>Bacteria</taxon>
        <taxon>Pseudomonadati</taxon>
        <taxon>Bacteroidota</taxon>
        <taxon>Bacteroidia</taxon>
        <taxon>Marinilabiliales</taxon>
        <taxon>Prolixibacteraceae</taxon>
        <taxon>Draconibacterium</taxon>
    </lineage>
</organism>
<dbReference type="Proteomes" id="UP000023772">
    <property type="component" value="Chromosome"/>
</dbReference>
<dbReference type="HOGENOM" id="CLU_1123164_0_0_10"/>
<reference evidence="1 3" key="1">
    <citation type="submission" date="2014-03" db="EMBL/GenBank/DDBJ databases">
        <title>Complete genome sequence of a deeply braunched marine Bacteroidia bacterium Draconibacterium orientale type strain FH5T.</title>
        <authorList>
            <person name="Li X."/>
            <person name="Wang X."/>
            <person name="Xie Z."/>
            <person name="Du Z."/>
            <person name="Chen G."/>
        </authorList>
    </citation>
    <scope>NUCLEOTIDE SEQUENCE [LARGE SCALE GENOMIC DNA]</scope>
    <source>
        <strain evidence="1 3">FH5</strain>
    </source>
</reference>
<dbReference type="KEGG" id="dori:FH5T_08095"/>
<dbReference type="AlphaFoldDB" id="X5DGJ8"/>
<reference evidence="2 4" key="2">
    <citation type="submission" date="2016-10" db="EMBL/GenBank/DDBJ databases">
        <authorList>
            <person name="de Groot N.N."/>
        </authorList>
    </citation>
    <scope>NUCLEOTIDE SEQUENCE [LARGE SCALE GENOMIC DNA]</scope>
    <source>
        <strain evidence="2 4">DSM 25947</strain>
    </source>
</reference>